<keyword evidence="4" id="KW-1185">Reference proteome</keyword>
<comment type="caution">
    <text evidence="2">The sequence shown here is derived from an EMBL/GenBank/DDBJ whole genome shotgun (WGS) entry which is preliminary data.</text>
</comment>
<evidence type="ECO:0000313" key="4">
    <source>
        <dbReference type="Proteomes" id="UP000663829"/>
    </source>
</evidence>
<organism evidence="2 4">
    <name type="scientific">Didymodactylos carnosus</name>
    <dbReference type="NCBI Taxonomy" id="1234261"/>
    <lineage>
        <taxon>Eukaryota</taxon>
        <taxon>Metazoa</taxon>
        <taxon>Spiralia</taxon>
        <taxon>Gnathifera</taxon>
        <taxon>Rotifera</taxon>
        <taxon>Eurotatoria</taxon>
        <taxon>Bdelloidea</taxon>
        <taxon>Philodinida</taxon>
        <taxon>Philodinidae</taxon>
        <taxon>Didymodactylos</taxon>
    </lineage>
</organism>
<accession>A0A814Y230</accession>
<name>A0A814Y230_9BILA</name>
<evidence type="ECO:0000313" key="2">
    <source>
        <dbReference type="EMBL" id="CAF1223181.1"/>
    </source>
</evidence>
<dbReference type="Proteomes" id="UP000663829">
    <property type="component" value="Unassembled WGS sequence"/>
</dbReference>
<dbReference type="Proteomes" id="UP000681722">
    <property type="component" value="Unassembled WGS sequence"/>
</dbReference>
<sequence>MVNKDSGVNIAKEGGDGMGSVNGGNETTSNDDDDLSGDDNDDTG</sequence>
<dbReference type="EMBL" id="CAJNOQ010009377">
    <property type="protein sequence ID" value="CAF1223181.1"/>
    <property type="molecule type" value="Genomic_DNA"/>
</dbReference>
<feature type="non-terminal residue" evidence="2">
    <location>
        <position position="1"/>
    </location>
</feature>
<feature type="compositionally biased region" description="Acidic residues" evidence="1">
    <location>
        <begin position="29"/>
        <end position="44"/>
    </location>
</feature>
<protein>
    <submittedName>
        <fullName evidence="2">Uncharacterized protein</fullName>
    </submittedName>
</protein>
<evidence type="ECO:0000256" key="1">
    <source>
        <dbReference type="SAM" id="MobiDB-lite"/>
    </source>
</evidence>
<dbReference type="EMBL" id="CAJOBC010009380">
    <property type="protein sequence ID" value="CAF3986434.1"/>
    <property type="molecule type" value="Genomic_DNA"/>
</dbReference>
<proteinExistence type="predicted"/>
<gene>
    <name evidence="2" type="ORF">GPM918_LOCUS24794</name>
    <name evidence="3" type="ORF">SRO942_LOCUS24797</name>
</gene>
<dbReference type="AlphaFoldDB" id="A0A814Y230"/>
<feature type="region of interest" description="Disordered" evidence="1">
    <location>
        <begin position="1"/>
        <end position="44"/>
    </location>
</feature>
<reference evidence="2" key="1">
    <citation type="submission" date="2021-02" db="EMBL/GenBank/DDBJ databases">
        <authorList>
            <person name="Nowell W R."/>
        </authorList>
    </citation>
    <scope>NUCLEOTIDE SEQUENCE</scope>
</reference>
<evidence type="ECO:0000313" key="3">
    <source>
        <dbReference type="EMBL" id="CAF3986434.1"/>
    </source>
</evidence>